<dbReference type="GO" id="GO:0032259">
    <property type="term" value="P:methylation"/>
    <property type="evidence" value="ECO:0007669"/>
    <property type="project" value="UniProtKB-KW"/>
</dbReference>
<proteinExistence type="inferred from homology"/>
<comment type="caution">
    <text evidence="9">The sequence shown here is derived from an EMBL/GenBank/DDBJ whole genome shotgun (WGS) entry which is preliminary data.</text>
</comment>
<evidence type="ECO:0000313" key="9">
    <source>
        <dbReference type="EMBL" id="TDB69105.1"/>
    </source>
</evidence>
<evidence type="ECO:0000256" key="5">
    <source>
        <dbReference type="ARBA" id="ARBA00022691"/>
    </source>
</evidence>
<evidence type="ECO:0000259" key="8">
    <source>
        <dbReference type="Pfam" id="PF02384"/>
    </source>
</evidence>
<keyword evidence="5" id="KW-0949">S-adenosyl-L-methionine</keyword>
<dbReference type="EMBL" id="SMJU01000001">
    <property type="protein sequence ID" value="TDB69105.1"/>
    <property type="molecule type" value="Genomic_DNA"/>
</dbReference>
<keyword evidence="6" id="KW-0680">Restriction system</keyword>
<dbReference type="Pfam" id="PF02384">
    <property type="entry name" value="N6_Mtase"/>
    <property type="match status" value="1"/>
</dbReference>
<evidence type="ECO:0000256" key="1">
    <source>
        <dbReference type="ARBA" id="ARBA00006594"/>
    </source>
</evidence>
<keyword evidence="4" id="KW-0808">Transferase</keyword>
<organism evidence="9 10">
    <name type="scientific">Arundinibacter roseus</name>
    <dbReference type="NCBI Taxonomy" id="2070510"/>
    <lineage>
        <taxon>Bacteria</taxon>
        <taxon>Pseudomonadati</taxon>
        <taxon>Bacteroidota</taxon>
        <taxon>Cytophagia</taxon>
        <taxon>Cytophagales</taxon>
        <taxon>Spirosomataceae</taxon>
        <taxon>Arundinibacter</taxon>
    </lineage>
</organism>
<evidence type="ECO:0000256" key="3">
    <source>
        <dbReference type="ARBA" id="ARBA00022603"/>
    </source>
</evidence>
<dbReference type="GO" id="GO:0009307">
    <property type="term" value="P:DNA restriction-modification system"/>
    <property type="evidence" value="ECO:0007669"/>
    <property type="project" value="UniProtKB-KW"/>
</dbReference>
<gene>
    <name evidence="9" type="ORF">EZE20_01860</name>
</gene>
<dbReference type="SUPFAM" id="SSF53335">
    <property type="entry name" value="S-adenosyl-L-methionine-dependent methyltransferases"/>
    <property type="match status" value="1"/>
</dbReference>
<dbReference type="Gene3D" id="3.40.50.150">
    <property type="entry name" value="Vaccinia Virus protein VP39"/>
    <property type="match status" value="1"/>
</dbReference>
<dbReference type="RefSeq" id="WP_132113871.1">
    <property type="nucleotide sequence ID" value="NZ_SMJU01000001.1"/>
</dbReference>
<evidence type="ECO:0000256" key="2">
    <source>
        <dbReference type="ARBA" id="ARBA00011900"/>
    </source>
</evidence>
<dbReference type="AlphaFoldDB" id="A0A4V6P8S1"/>
<evidence type="ECO:0000256" key="6">
    <source>
        <dbReference type="ARBA" id="ARBA00022747"/>
    </source>
</evidence>
<evidence type="ECO:0000256" key="4">
    <source>
        <dbReference type="ARBA" id="ARBA00022679"/>
    </source>
</evidence>
<dbReference type="OrthoDB" id="9814572at2"/>
<protein>
    <recommendedName>
        <fullName evidence="2">site-specific DNA-methyltransferase (adenine-specific)</fullName>
        <ecNumber evidence="2">2.1.1.72</ecNumber>
    </recommendedName>
</protein>
<dbReference type="PANTHER" id="PTHR42933:SF1">
    <property type="entry name" value="SITE-SPECIFIC DNA-METHYLTRANSFERASE (ADENINE-SPECIFIC)"/>
    <property type="match status" value="1"/>
</dbReference>
<reference evidence="9 10" key="1">
    <citation type="submission" date="2019-02" db="EMBL/GenBank/DDBJ databases">
        <title>Arundinibacter roseus gen. nov., sp. nov., a new member of the family Cytophagaceae.</title>
        <authorList>
            <person name="Szuroczki S."/>
            <person name="Khayer B."/>
            <person name="Sproer C."/>
            <person name="Toumi M."/>
            <person name="Szabo A."/>
            <person name="Felfoldi T."/>
            <person name="Schumann P."/>
            <person name="Toth E."/>
        </authorList>
    </citation>
    <scope>NUCLEOTIDE SEQUENCE [LARGE SCALE GENOMIC DNA]</scope>
    <source>
        <strain evidence="9 10">DMA-k-7a</strain>
    </source>
</reference>
<evidence type="ECO:0000313" key="10">
    <source>
        <dbReference type="Proteomes" id="UP000295706"/>
    </source>
</evidence>
<sequence>MGYMMDAPRSVDPMIKILRDMGHYRFDPAEVFRDWIDFSVGCFLVEGDPALAKKLQEKYGKEYSKMNELMLAWMQIMDKQISDSSKSWFDALGTIYEYLASQKQRSWMGQFFTPPDLCDLMTQLSADTDIQPVGKRVNDPASGSGRLLLSFNAYNPGNFLFAEDLDAVCAKMSALNMAIHGCQGQVCCMNTLTMENWQFGFQINYFHRLGWPPIPHLQPITKEQSETLQSWEIKKKQLQSQPAAPTPKPVAKPIKTEVQAGQLTLF</sequence>
<dbReference type="GO" id="GO:0003677">
    <property type="term" value="F:DNA binding"/>
    <property type="evidence" value="ECO:0007669"/>
    <property type="project" value="InterPro"/>
</dbReference>
<dbReference type="PANTHER" id="PTHR42933">
    <property type="entry name" value="SLR6095 PROTEIN"/>
    <property type="match status" value="1"/>
</dbReference>
<evidence type="ECO:0000256" key="7">
    <source>
        <dbReference type="ARBA" id="ARBA00047942"/>
    </source>
</evidence>
<accession>A0A4V6P8S1</accession>
<dbReference type="InterPro" id="IPR003356">
    <property type="entry name" value="DNA_methylase_A-5"/>
</dbReference>
<dbReference type="Proteomes" id="UP000295706">
    <property type="component" value="Unassembled WGS sequence"/>
</dbReference>
<name>A0A4V6P8S1_9BACT</name>
<keyword evidence="3" id="KW-0489">Methyltransferase</keyword>
<dbReference type="InterPro" id="IPR051537">
    <property type="entry name" value="DNA_Adenine_Mtase"/>
</dbReference>
<comment type="similarity">
    <text evidence="1">Belongs to the N(4)/N(6)-methyltransferase family.</text>
</comment>
<dbReference type="EC" id="2.1.1.72" evidence="2"/>
<dbReference type="InterPro" id="IPR029063">
    <property type="entry name" value="SAM-dependent_MTases_sf"/>
</dbReference>
<comment type="catalytic activity">
    <reaction evidence="7">
        <text>a 2'-deoxyadenosine in DNA + S-adenosyl-L-methionine = an N(6)-methyl-2'-deoxyadenosine in DNA + S-adenosyl-L-homocysteine + H(+)</text>
        <dbReference type="Rhea" id="RHEA:15197"/>
        <dbReference type="Rhea" id="RHEA-COMP:12418"/>
        <dbReference type="Rhea" id="RHEA-COMP:12419"/>
        <dbReference type="ChEBI" id="CHEBI:15378"/>
        <dbReference type="ChEBI" id="CHEBI:57856"/>
        <dbReference type="ChEBI" id="CHEBI:59789"/>
        <dbReference type="ChEBI" id="CHEBI:90615"/>
        <dbReference type="ChEBI" id="CHEBI:90616"/>
        <dbReference type="EC" id="2.1.1.72"/>
    </reaction>
</comment>
<dbReference type="GO" id="GO:0008170">
    <property type="term" value="F:N-methyltransferase activity"/>
    <property type="evidence" value="ECO:0007669"/>
    <property type="project" value="InterPro"/>
</dbReference>
<feature type="domain" description="DNA methylase adenine-specific" evidence="8">
    <location>
        <begin position="90"/>
        <end position="198"/>
    </location>
</feature>
<keyword evidence="10" id="KW-1185">Reference proteome</keyword>
<dbReference type="PRINTS" id="PR00507">
    <property type="entry name" value="N12N6MTFRASE"/>
</dbReference>
<dbReference type="GO" id="GO:0009007">
    <property type="term" value="F:site-specific DNA-methyltransferase (adenine-specific) activity"/>
    <property type="evidence" value="ECO:0007669"/>
    <property type="project" value="UniProtKB-EC"/>
</dbReference>